<accession>A0A448X2H7</accession>
<name>A0A448X2H7_9PLAT</name>
<feature type="non-terminal residue" evidence="2">
    <location>
        <position position="139"/>
    </location>
</feature>
<proteinExistence type="predicted"/>
<dbReference type="Proteomes" id="UP000784294">
    <property type="component" value="Unassembled WGS sequence"/>
</dbReference>
<comment type="caution">
    <text evidence="2">The sequence shown here is derived from an EMBL/GenBank/DDBJ whole genome shotgun (WGS) entry which is preliminary data.</text>
</comment>
<evidence type="ECO:0000313" key="3">
    <source>
        <dbReference type="Proteomes" id="UP000784294"/>
    </source>
</evidence>
<evidence type="ECO:0000313" key="2">
    <source>
        <dbReference type="EMBL" id="VEL26200.1"/>
    </source>
</evidence>
<dbReference type="AlphaFoldDB" id="A0A448X2H7"/>
<reference evidence="2" key="1">
    <citation type="submission" date="2018-11" db="EMBL/GenBank/DDBJ databases">
        <authorList>
            <consortium name="Pathogen Informatics"/>
        </authorList>
    </citation>
    <scope>NUCLEOTIDE SEQUENCE</scope>
</reference>
<gene>
    <name evidence="2" type="ORF">PXEA_LOCUS19640</name>
</gene>
<organism evidence="2 3">
    <name type="scientific">Protopolystoma xenopodis</name>
    <dbReference type="NCBI Taxonomy" id="117903"/>
    <lineage>
        <taxon>Eukaryota</taxon>
        <taxon>Metazoa</taxon>
        <taxon>Spiralia</taxon>
        <taxon>Lophotrochozoa</taxon>
        <taxon>Platyhelminthes</taxon>
        <taxon>Monogenea</taxon>
        <taxon>Polyopisthocotylea</taxon>
        <taxon>Polystomatidea</taxon>
        <taxon>Polystomatidae</taxon>
        <taxon>Protopolystoma</taxon>
    </lineage>
</organism>
<keyword evidence="3" id="KW-1185">Reference proteome</keyword>
<evidence type="ECO:0000256" key="1">
    <source>
        <dbReference type="SAM" id="MobiDB-lite"/>
    </source>
</evidence>
<feature type="region of interest" description="Disordered" evidence="1">
    <location>
        <begin position="1"/>
        <end position="42"/>
    </location>
</feature>
<sequence>MNSTETACPFSSPTPQPSSSLHPLLMPSLATQHSSSTSVSPSSPVLQTQLAFWKQLDKLSRSPIDQDLFVLGREAEAISPPPRQITSNFALLRASLDHTSGVLSAYPSQTKQTIQTQQQHLKCYEQTCEEFCKATSSPS</sequence>
<feature type="compositionally biased region" description="Low complexity" evidence="1">
    <location>
        <begin position="9"/>
        <end position="42"/>
    </location>
</feature>
<protein>
    <submittedName>
        <fullName evidence="2">Uncharacterized protein</fullName>
    </submittedName>
</protein>
<dbReference type="EMBL" id="CAAALY010078735">
    <property type="protein sequence ID" value="VEL26200.1"/>
    <property type="molecule type" value="Genomic_DNA"/>
</dbReference>